<protein>
    <submittedName>
        <fullName evidence="2">Uncharacterized protein</fullName>
    </submittedName>
</protein>
<evidence type="ECO:0000313" key="2">
    <source>
        <dbReference type="EMBL" id="CAJ1943976.1"/>
    </source>
</evidence>
<keyword evidence="3" id="KW-1185">Reference proteome</keyword>
<evidence type="ECO:0000256" key="1">
    <source>
        <dbReference type="SAM" id="MobiDB-lite"/>
    </source>
</evidence>
<reference evidence="2" key="1">
    <citation type="submission" date="2023-10" db="EMBL/GenBank/DDBJ databases">
        <authorList>
            <person name="Domelevo Entfellner J.-B."/>
        </authorList>
    </citation>
    <scope>NUCLEOTIDE SEQUENCE</scope>
</reference>
<gene>
    <name evidence="2" type="ORF">AYBTSS11_LOCUS11657</name>
</gene>
<name>A0AA86VHA0_9FABA</name>
<organism evidence="2 3">
    <name type="scientific">Sphenostylis stenocarpa</name>
    <dbReference type="NCBI Taxonomy" id="92480"/>
    <lineage>
        <taxon>Eukaryota</taxon>
        <taxon>Viridiplantae</taxon>
        <taxon>Streptophyta</taxon>
        <taxon>Embryophyta</taxon>
        <taxon>Tracheophyta</taxon>
        <taxon>Spermatophyta</taxon>
        <taxon>Magnoliopsida</taxon>
        <taxon>eudicotyledons</taxon>
        <taxon>Gunneridae</taxon>
        <taxon>Pentapetalae</taxon>
        <taxon>rosids</taxon>
        <taxon>fabids</taxon>
        <taxon>Fabales</taxon>
        <taxon>Fabaceae</taxon>
        <taxon>Papilionoideae</taxon>
        <taxon>50 kb inversion clade</taxon>
        <taxon>NPAAA clade</taxon>
        <taxon>indigoferoid/millettioid clade</taxon>
        <taxon>Phaseoleae</taxon>
        <taxon>Sphenostylis</taxon>
    </lineage>
</organism>
<dbReference type="EMBL" id="OY731400">
    <property type="protein sequence ID" value="CAJ1943976.1"/>
    <property type="molecule type" value="Genomic_DNA"/>
</dbReference>
<dbReference type="Gramene" id="rna-AYBTSS11_LOCUS11657">
    <property type="protein sequence ID" value="CAJ1943976.1"/>
    <property type="gene ID" value="gene-AYBTSS11_LOCUS11657"/>
</dbReference>
<dbReference type="Proteomes" id="UP001189624">
    <property type="component" value="Chromosome 3"/>
</dbReference>
<evidence type="ECO:0000313" key="3">
    <source>
        <dbReference type="Proteomes" id="UP001189624"/>
    </source>
</evidence>
<proteinExistence type="predicted"/>
<dbReference type="AlphaFoldDB" id="A0AA86VHA0"/>
<feature type="region of interest" description="Disordered" evidence="1">
    <location>
        <begin position="67"/>
        <end position="112"/>
    </location>
</feature>
<feature type="compositionally biased region" description="Polar residues" evidence="1">
    <location>
        <begin position="101"/>
        <end position="112"/>
    </location>
</feature>
<sequence length="160" mass="18062">MEVRMEISLFSGENPYGWATRTYRYFQIEGVNQEESVQQVEEATDGYPSNCKKAPNKNTRTIQDMFDQETGEDKAEAALSQKGRRRGQTRETNGEWPMGQSVENGRKNSSSGWLHKQAGVGWEEQVTAVENVIVMLSPPEPPYLGAQMVANVMLELQARM</sequence>
<accession>A0AA86VHA0</accession>